<feature type="transmembrane region" description="Helical" evidence="1">
    <location>
        <begin position="6"/>
        <end position="27"/>
    </location>
</feature>
<protein>
    <submittedName>
        <fullName evidence="2">Uncharacterized protein</fullName>
    </submittedName>
</protein>
<keyword evidence="1" id="KW-0812">Transmembrane</keyword>
<evidence type="ECO:0000313" key="3">
    <source>
        <dbReference type="Proteomes" id="UP000094256"/>
    </source>
</evidence>
<organism evidence="2 3">
    <name type="scientific">Sphingomonas panacis</name>
    <dbReference type="NCBI Taxonomy" id="1560345"/>
    <lineage>
        <taxon>Bacteria</taxon>
        <taxon>Pseudomonadati</taxon>
        <taxon>Pseudomonadota</taxon>
        <taxon>Alphaproteobacteria</taxon>
        <taxon>Sphingomonadales</taxon>
        <taxon>Sphingomonadaceae</taxon>
        <taxon>Sphingomonas</taxon>
    </lineage>
</organism>
<dbReference type="STRING" id="1560345.AWL63_15480"/>
<dbReference type="OrthoDB" id="7356882at2"/>
<dbReference type="Proteomes" id="UP000094256">
    <property type="component" value="Chromosome"/>
</dbReference>
<dbReference type="EMBL" id="CP014168">
    <property type="protein sequence ID" value="AOH85151.1"/>
    <property type="molecule type" value="Genomic_DNA"/>
</dbReference>
<reference evidence="2 3" key="1">
    <citation type="submission" date="2016-01" db="EMBL/GenBank/DDBJ databases">
        <title>Complete genome and mega plasmid sequence of Sphingomonas panacis DCY99 elicits systemic resistance in rice to Xanthomonas oryzae.</title>
        <authorList>
            <person name="Kim Y.J."/>
            <person name="Yang D.C."/>
            <person name="Sing P."/>
        </authorList>
    </citation>
    <scope>NUCLEOTIDE SEQUENCE [LARGE SCALE GENOMIC DNA]</scope>
    <source>
        <strain evidence="2 3">DCY99</strain>
    </source>
</reference>
<dbReference type="KEGG" id="span:AWL63_15480"/>
<dbReference type="RefSeq" id="WP_069205693.1">
    <property type="nucleotide sequence ID" value="NZ_CP014168.1"/>
</dbReference>
<evidence type="ECO:0000313" key="2">
    <source>
        <dbReference type="EMBL" id="AOH85151.1"/>
    </source>
</evidence>
<accession>A0A1B3ZCJ8</accession>
<gene>
    <name evidence="2" type="ORF">AWL63_15480</name>
</gene>
<name>A0A1B3ZCJ8_9SPHN</name>
<feature type="transmembrane region" description="Helical" evidence="1">
    <location>
        <begin position="75"/>
        <end position="99"/>
    </location>
</feature>
<evidence type="ECO:0000256" key="1">
    <source>
        <dbReference type="SAM" id="Phobius"/>
    </source>
</evidence>
<sequence>MLLPIAALLLTYALTALIAVLAAAVLWRPLSILLAELCGTEQRSRFWAVWSTVMMVATPMLFVSIRSIATSPTALVQGTITSALFGVLLALAGMGFAVWSRTPRASA</sequence>
<feature type="transmembrane region" description="Helical" evidence="1">
    <location>
        <begin position="47"/>
        <end position="69"/>
    </location>
</feature>
<proteinExistence type="predicted"/>
<keyword evidence="3" id="KW-1185">Reference proteome</keyword>
<keyword evidence="1" id="KW-0472">Membrane</keyword>
<keyword evidence="1" id="KW-1133">Transmembrane helix</keyword>
<dbReference type="AlphaFoldDB" id="A0A1B3ZCJ8"/>